<keyword evidence="2" id="KW-1185">Reference proteome</keyword>
<comment type="caution">
    <text evidence="1">The sequence shown here is derived from an EMBL/GenBank/DDBJ whole genome shotgun (WGS) entry which is preliminary data.</text>
</comment>
<dbReference type="EMBL" id="ADKX01000022">
    <property type="protein sequence ID" value="EFW05511.1"/>
    <property type="molecule type" value="Genomic_DNA"/>
</dbReference>
<organism evidence="1 2">
    <name type="scientific">Coprobacillus cateniformis</name>
    <dbReference type="NCBI Taxonomy" id="100884"/>
    <lineage>
        <taxon>Bacteria</taxon>
        <taxon>Bacillati</taxon>
        <taxon>Bacillota</taxon>
        <taxon>Erysipelotrichia</taxon>
        <taxon>Erysipelotrichales</taxon>
        <taxon>Coprobacillaceae</taxon>
        <taxon>Coprobacillus</taxon>
    </lineage>
</organism>
<dbReference type="HOGENOM" id="CLU_2632082_0_0_9"/>
<evidence type="ECO:0000313" key="1">
    <source>
        <dbReference type="EMBL" id="EFW05511.1"/>
    </source>
</evidence>
<dbReference type="STRING" id="100884.GCA_000269565_02999"/>
<sequence>MQKVLINCQTLQKDDIFHILKVNNYHPIEFDNENQVILLLELYDYQINLLTKLMHNYSQNQQHEVFVCVCHKISFYG</sequence>
<protein>
    <submittedName>
        <fullName evidence="1">Uncharacterized protein</fullName>
    </submittedName>
</protein>
<dbReference type="GeneID" id="78230798"/>
<reference evidence="1 2" key="1">
    <citation type="submission" date="2010-12" db="EMBL/GenBank/DDBJ databases">
        <title>The Genome Sequence of Coprobacillus sp. strain 29_1.</title>
        <authorList>
            <consortium name="The Broad Institute Genome Sequencing Platform"/>
            <person name="Earl A."/>
            <person name="Ward D."/>
            <person name="Feldgarden M."/>
            <person name="Gevers D."/>
            <person name="Daigneault M."/>
            <person name="Sibley C.D."/>
            <person name="White A."/>
            <person name="Strauss J."/>
            <person name="Allen-Vercoe E."/>
            <person name="Young S.K."/>
            <person name="Zeng Q."/>
            <person name="Gargeya S."/>
            <person name="Fitzgerald M."/>
            <person name="Haas B."/>
            <person name="Abouelleil A."/>
            <person name="Alvarado L."/>
            <person name="Arachchi H.M."/>
            <person name="Berlin A."/>
            <person name="Brown A."/>
            <person name="Chapman S.B."/>
            <person name="Chen Z."/>
            <person name="Dunbar C."/>
            <person name="Freedman E."/>
            <person name="Gearin G."/>
            <person name="Gellesch M."/>
            <person name="Goldberg J."/>
            <person name="Griggs A."/>
            <person name="Gujja S."/>
            <person name="Heilman E."/>
            <person name="Heiman D."/>
            <person name="Howarth C."/>
            <person name="Larson L."/>
            <person name="Lui A."/>
            <person name="MacDonald P.J.P."/>
            <person name="Mehta T."/>
            <person name="Montmayeur A."/>
            <person name="Murphy C."/>
            <person name="Neiman D."/>
            <person name="Pearson M."/>
            <person name="Priest M."/>
            <person name="Roberts A."/>
            <person name="Saif S."/>
            <person name="Shea T."/>
            <person name="Shenoy N."/>
            <person name="Sisk P."/>
            <person name="Stolte C."/>
            <person name="Sykes S."/>
            <person name="White J."/>
            <person name="Yandava C."/>
            <person name="Nusbaum C."/>
            <person name="Birren B."/>
        </authorList>
    </citation>
    <scope>NUCLEOTIDE SEQUENCE [LARGE SCALE GENOMIC DNA]</scope>
    <source>
        <strain evidence="1 2">29_1</strain>
    </source>
</reference>
<dbReference type="OrthoDB" id="9862624at2"/>
<evidence type="ECO:0000313" key="2">
    <source>
        <dbReference type="Proteomes" id="UP000003157"/>
    </source>
</evidence>
<gene>
    <name evidence="1" type="ORF">HMPREF9488_01156</name>
</gene>
<dbReference type="eggNOG" id="ENOG50340PS">
    <property type="taxonomic scope" value="Bacteria"/>
</dbReference>
<name>E7G8R8_9FIRM</name>
<dbReference type="RefSeq" id="WP_008788272.1">
    <property type="nucleotide sequence ID" value="NZ_AKCB01000002.1"/>
</dbReference>
<proteinExistence type="predicted"/>
<accession>E7G8R8</accession>
<dbReference type="AlphaFoldDB" id="E7G8R8"/>
<dbReference type="Proteomes" id="UP000003157">
    <property type="component" value="Unassembled WGS sequence"/>
</dbReference>